<keyword evidence="1" id="KW-0472">Membrane</keyword>
<dbReference type="EMBL" id="MFEH01000005">
    <property type="protein sequence ID" value="OGE73696.1"/>
    <property type="molecule type" value="Genomic_DNA"/>
</dbReference>
<keyword evidence="1" id="KW-0812">Transmembrane</keyword>
<evidence type="ECO:0000256" key="1">
    <source>
        <dbReference type="SAM" id="Phobius"/>
    </source>
</evidence>
<dbReference type="Proteomes" id="UP000177610">
    <property type="component" value="Unassembled WGS sequence"/>
</dbReference>
<proteinExistence type="predicted"/>
<evidence type="ECO:0008006" key="4">
    <source>
        <dbReference type="Google" id="ProtNLM"/>
    </source>
</evidence>
<keyword evidence="1" id="KW-1133">Transmembrane helix</keyword>
<feature type="transmembrane region" description="Helical" evidence="1">
    <location>
        <begin position="291"/>
        <end position="311"/>
    </location>
</feature>
<dbReference type="AlphaFoldDB" id="A0A1F5N7R3"/>
<name>A0A1F5N7R3_9BACT</name>
<sequence>MARLETQINQIYLINPESKKNSLVLYEEQLNNSLQLFIVAELWNMTRKTESNDLKKILEIILGSFKENKKLPAETLFETSLSQINQNLADLAHEGRKSWVGKFSCVICAHGGDNNIYLANNGQTAAWLKRKSEMMEILPAEKRGTHPLKTFVNFTQGKLTDKDSLILTTSNIFNYISFGLFTKILDQKPLDEAGQEITKILQDAKAPDMAFCSFMLHFAKAMEISPLSTPAKDIYAPLPENEVIEDKKPKFKLKLPAFSLPTFSIRKPNFEWLQKIKGFGYFKNLSKPGKFFVICFGIFLLLFLINLSIYASKIQDKKTQVQITQLVEKINQDVSAAQSALIYKDENQAITYLNQAIEDYNQLLALDPIKAQELDPKIEQVKTVINKINIIENPTVFLDLKHSPLFMSKTPIGFLFGNQDSNSLSRFDETLTDYFLLNSLTDPITAIDHTQTTGVIVLAGSKIYRIDPILKQFEPIVSVENGDLTTMLVGNSAIYTLDKANDQLLKILYTKSYRKQISVSGNVRDARDFGIDKDIYILYADKITKYVSGQLQAFPLPNMSDPLTNGDKIQVASSLYILEANKKRVLILNKNGTLINQIYFPTTNAPTDFYVDEASRSLYLLDGNKLFKVTI</sequence>
<evidence type="ECO:0000313" key="3">
    <source>
        <dbReference type="Proteomes" id="UP000177610"/>
    </source>
</evidence>
<dbReference type="SUPFAM" id="SSF101898">
    <property type="entry name" value="NHL repeat"/>
    <property type="match status" value="1"/>
</dbReference>
<dbReference type="SUPFAM" id="SSF81606">
    <property type="entry name" value="PP2C-like"/>
    <property type="match status" value="1"/>
</dbReference>
<evidence type="ECO:0000313" key="2">
    <source>
        <dbReference type="EMBL" id="OGE73696.1"/>
    </source>
</evidence>
<dbReference type="STRING" id="1817821.A2717_03630"/>
<comment type="caution">
    <text evidence="2">The sequence shown here is derived from an EMBL/GenBank/DDBJ whole genome shotgun (WGS) entry which is preliminary data.</text>
</comment>
<accession>A0A1F5N7R3</accession>
<protein>
    <recommendedName>
        <fullName evidence="4">PPM-type phosphatase domain-containing protein</fullName>
    </recommendedName>
</protein>
<dbReference type="InterPro" id="IPR036457">
    <property type="entry name" value="PPM-type-like_dom_sf"/>
</dbReference>
<gene>
    <name evidence="2" type="ORF">A2717_03630</name>
</gene>
<reference evidence="2 3" key="1">
    <citation type="journal article" date="2016" name="Nat. Commun.">
        <title>Thousands of microbial genomes shed light on interconnected biogeochemical processes in an aquifer system.</title>
        <authorList>
            <person name="Anantharaman K."/>
            <person name="Brown C.T."/>
            <person name="Hug L.A."/>
            <person name="Sharon I."/>
            <person name="Castelle C.J."/>
            <person name="Probst A.J."/>
            <person name="Thomas B.C."/>
            <person name="Singh A."/>
            <person name="Wilkins M.J."/>
            <person name="Karaoz U."/>
            <person name="Brodie E.L."/>
            <person name="Williams K.H."/>
            <person name="Hubbard S.S."/>
            <person name="Banfield J.F."/>
        </authorList>
    </citation>
    <scope>NUCLEOTIDE SEQUENCE [LARGE SCALE GENOMIC DNA]</scope>
</reference>
<organism evidence="2 3">
    <name type="scientific">Candidatus Doudnabacteria bacterium RIFCSPHIGHO2_01_FULL_41_86</name>
    <dbReference type="NCBI Taxonomy" id="1817821"/>
    <lineage>
        <taxon>Bacteria</taxon>
        <taxon>Candidatus Doudnaibacteriota</taxon>
    </lineage>
</organism>